<comment type="similarity">
    <text evidence="2">Belongs to the methylmalonyl-CoA mutase family.</text>
</comment>
<dbReference type="EMBL" id="MHLO01000037">
    <property type="protein sequence ID" value="OGZ11169.1"/>
    <property type="molecule type" value="Genomic_DNA"/>
</dbReference>
<dbReference type="InterPro" id="IPR006098">
    <property type="entry name" value="MMCoA_mutase_a_cat"/>
</dbReference>
<dbReference type="InterPro" id="IPR006158">
    <property type="entry name" value="Cobalamin-bd"/>
</dbReference>
<dbReference type="Pfam" id="PF03308">
    <property type="entry name" value="MeaB"/>
    <property type="match status" value="1"/>
</dbReference>
<evidence type="ECO:0000256" key="2">
    <source>
        <dbReference type="ARBA" id="ARBA00008465"/>
    </source>
</evidence>
<dbReference type="GO" id="GO:0046872">
    <property type="term" value="F:metal ion binding"/>
    <property type="evidence" value="ECO:0007669"/>
    <property type="project" value="UniProtKB-KW"/>
</dbReference>
<dbReference type="STRING" id="1798664.A3C93_06600"/>
<evidence type="ECO:0000256" key="3">
    <source>
        <dbReference type="ARBA" id="ARBA00022628"/>
    </source>
</evidence>
<evidence type="ECO:0000256" key="6">
    <source>
        <dbReference type="ARBA" id="ARBA00023285"/>
    </source>
</evidence>
<name>A0A1G2DC17_9BACT</name>
<evidence type="ECO:0000256" key="1">
    <source>
        <dbReference type="ARBA" id="ARBA00001922"/>
    </source>
</evidence>
<dbReference type="InterPro" id="IPR006159">
    <property type="entry name" value="Acid_CoA_mut_C"/>
</dbReference>
<keyword evidence="4" id="KW-0479">Metal-binding</keyword>
<dbReference type="InterPro" id="IPR016176">
    <property type="entry name" value="Cbl-dep_enz_cat"/>
</dbReference>
<dbReference type="InterPro" id="IPR006099">
    <property type="entry name" value="MeMalonylCoA_mutase_a/b_cat"/>
</dbReference>
<dbReference type="Pfam" id="PF02310">
    <property type="entry name" value="B12-binding"/>
    <property type="match status" value="1"/>
</dbReference>
<organism evidence="8 9">
    <name type="scientific">Candidatus Lloydbacteria bacterium RIFCSPHIGHO2_02_FULL_54_17</name>
    <dbReference type="NCBI Taxonomy" id="1798664"/>
    <lineage>
        <taxon>Bacteria</taxon>
        <taxon>Candidatus Lloydiibacteriota</taxon>
    </lineage>
</organism>
<feature type="domain" description="B12-binding" evidence="7">
    <location>
        <begin position="550"/>
        <end position="682"/>
    </location>
</feature>
<evidence type="ECO:0000256" key="4">
    <source>
        <dbReference type="ARBA" id="ARBA00022723"/>
    </source>
</evidence>
<dbReference type="SUPFAM" id="SSF52242">
    <property type="entry name" value="Cobalamin (vitamin B12)-binding domain"/>
    <property type="match status" value="1"/>
</dbReference>
<dbReference type="GO" id="GO:0004494">
    <property type="term" value="F:methylmalonyl-CoA mutase activity"/>
    <property type="evidence" value="ECO:0007669"/>
    <property type="project" value="InterPro"/>
</dbReference>
<evidence type="ECO:0000313" key="8">
    <source>
        <dbReference type="EMBL" id="OGZ11169.1"/>
    </source>
</evidence>
<dbReference type="Gene3D" id="3.40.50.280">
    <property type="entry name" value="Cobalamin-binding domain"/>
    <property type="match status" value="1"/>
</dbReference>
<dbReference type="Gene3D" id="3.40.50.300">
    <property type="entry name" value="P-loop containing nucleotide triphosphate hydrolases"/>
    <property type="match status" value="1"/>
</dbReference>
<dbReference type="Proteomes" id="UP000178636">
    <property type="component" value="Unassembled WGS sequence"/>
</dbReference>
<proteinExistence type="inferred from homology"/>
<evidence type="ECO:0000256" key="5">
    <source>
        <dbReference type="ARBA" id="ARBA00023235"/>
    </source>
</evidence>
<gene>
    <name evidence="8" type="ORF">A3C93_06600</name>
</gene>
<dbReference type="NCBIfam" id="TIGR00641">
    <property type="entry name" value="acid_CoA_mut_N"/>
    <property type="match status" value="1"/>
</dbReference>
<dbReference type="Gene3D" id="3.20.20.240">
    <property type="entry name" value="Methylmalonyl-CoA mutase"/>
    <property type="match status" value="1"/>
</dbReference>
<dbReference type="NCBIfam" id="TIGR00640">
    <property type="entry name" value="acid_CoA_mut_C"/>
    <property type="match status" value="1"/>
</dbReference>
<dbReference type="SUPFAM" id="SSF51703">
    <property type="entry name" value="Cobalamin (vitamin B12)-dependent enzymes"/>
    <property type="match status" value="1"/>
</dbReference>
<evidence type="ECO:0000313" key="9">
    <source>
        <dbReference type="Proteomes" id="UP000178636"/>
    </source>
</evidence>
<dbReference type="Pfam" id="PF01642">
    <property type="entry name" value="MM_CoA_mutase"/>
    <property type="match status" value="1"/>
</dbReference>
<comment type="caution">
    <text evidence="8">The sequence shown here is derived from an EMBL/GenBank/DDBJ whole genome shotgun (WGS) entry which is preliminary data.</text>
</comment>
<sequence length="929" mass="102051">MAGEKGFFRPGDIHLDYEKELGDPGQYPYGRGLYEGMYRVRKPTIRQFAGYGLAPDTNRRFKMLLAQGATGLSTAFDLPTLMGRDSDDVLSRGQVGWDGVAIDTIDDMRDLFLDIPLEQVTVSMTINAPAAPMLAMYIALAEERGIAPALLGGTLQADILKEYAAQKEWRFPVEHGVELLIDILEHTSTHMPLWHPVSISGYHIREAGATAVEEVAYTLSDAMVYVKRALLRGVPLEQFAPRLSFFFDAHNNFFEEIAKLRAARILWARIMQKHFGAPAGSHSDWCRMHVQTAGCTLTRDEPMNNIMRVAYQALAAMLGGAQSIHTNSYDEVLCTPTEEAVRIAIRTQQILQEETGICEFPDPLGGSYLVEQLTKKIVDEAGAEIERIEKMGGMVAAILQGYPQGKIRSSALLYEEAIEGKVLKRVGENIFKAENASAEPKNIIAEFAERQGFEERQLARLAKVRSERNESAVAEALVNVGRDAILRTYGGRVNMLPSLIRAAKARATIGEMMNAIEGAWGTYQEREIWSPRAKDPLSGEMAAKYRLPYPLRILLLKGGLDGHDRPIYTLAELFKNLGAEVILPGLHCSPKETAERALEEDVDVVGVSTHIGSPLTIMKNVKDELAAAGAPDVLLLGGGIIREHEREALRMIGVKHFFTVGTPHEEIAKVLFAEAELCAKGLRRDASFLSERYHLARLLTLVSSQPNSVMSLELPKRRAHVVGVTGSTAIGKSTLIDKMITEIRKSGRTVVVLAIDPSEEESGGAILGDVIRMRRHYTDTGVFLRSFGSRGASGSVTRYLKEAVDVAARFADVVIVETVGAGQADTMLKSAVDTFVSLPDSRGDMVNLLKSGHHRHADVLVVNLRSGSTDEANFVELVKNFSEEKNGWKPPVFAVNAGTGMGVDVLVREGLYAHEEFLKHRASEAKPAT</sequence>
<dbReference type="GO" id="GO:0031419">
    <property type="term" value="F:cobalamin binding"/>
    <property type="evidence" value="ECO:0007669"/>
    <property type="project" value="UniProtKB-KW"/>
</dbReference>
<protein>
    <recommendedName>
        <fullName evidence="7">B12-binding domain-containing protein</fullName>
    </recommendedName>
</protein>
<keyword evidence="3" id="KW-0846">Cobalamin</keyword>
<keyword evidence="6" id="KW-0170">Cobalt</keyword>
<dbReference type="SUPFAM" id="SSF52540">
    <property type="entry name" value="P-loop containing nucleoside triphosphate hydrolases"/>
    <property type="match status" value="1"/>
</dbReference>
<reference evidence="8 9" key="1">
    <citation type="journal article" date="2016" name="Nat. Commun.">
        <title>Thousands of microbial genomes shed light on interconnected biogeochemical processes in an aquifer system.</title>
        <authorList>
            <person name="Anantharaman K."/>
            <person name="Brown C.T."/>
            <person name="Hug L.A."/>
            <person name="Sharon I."/>
            <person name="Castelle C.J."/>
            <person name="Probst A.J."/>
            <person name="Thomas B.C."/>
            <person name="Singh A."/>
            <person name="Wilkins M.J."/>
            <person name="Karaoz U."/>
            <person name="Brodie E.L."/>
            <person name="Williams K.H."/>
            <person name="Hubbard S.S."/>
            <person name="Banfield J.F."/>
        </authorList>
    </citation>
    <scope>NUCLEOTIDE SEQUENCE [LARGE SCALE GENOMIC DNA]</scope>
</reference>
<accession>A0A1G2DC17</accession>
<dbReference type="PANTHER" id="PTHR48101">
    <property type="entry name" value="METHYLMALONYL-COA MUTASE, MITOCHONDRIAL-RELATED"/>
    <property type="match status" value="1"/>
</dbReference>
<keyword evidence="5" id="KW-0413">Isomerase</keyword>
<evidence type="ECO:0000259" key="7">
    <source>
        <dbReference type="PROSITE" id="PS51332"/>
    </source>
</evidence>
<dbReference type="AlphaFoldDB" id="A0A1G2DC17"/>
<dbReference type="PANTHER" id="PTHR48101:SF1">
    <property type="entry name" value="METHYLMALONYL-COA MUTASE, LARGE SUBUNIT"/>
    <property type="match status" value="1"/>
</dbReference>
<dbReference type="InterPro" id="IPR027417">
    <property type="entry name" value="P-loop_NTPase"/>
</dbReference>
<dbReference type="PROSITE" id="PS51332">
    <property type="entry name" value="B12_BINDING"/>
    <property type="match status" value="1"/>
</dbReference>
<dbReference type="InterPro" id="IPR036724">
    <property type="entry name" value="Cobalamin-bd_sf"/>
</dbReference>
<comment type="cofactor">
    <cofactor evidence="1">
        <name>adenosylcob(III)alamin</name>
        <dbReference type="ChEBI" id="CHEBI:18408"/>
    </cofactor>
</comment>